<comment type="similarity">
    <text evidence="9 10">Belongs to the TrpA family.</text>
</comment>
<keyword evidence="12" id="KW-1185">Reference proteome</keyword>
<evidence type="ECO:0000313" key="11">
    <source>
        <dbReference type="EMBL" id="KSU89604.1"/>
    </source>
</evidence>
<dbReference type="CDD" id="cd04724">
    <property type="entry name" value="Tryptophan_synthase_alpha"/>
    <property type="match status" value="1"/>
</dbReference>
<name>A0A0V8JRC9_9BACI</name>
<comment type="caution">
    <text evidence="11">The sequence shown here is derived from an EMBL/GenBank/DDBJ whole genome shotgun (WGS) entry which is preliminary data.</text>
</comment>
<dbReference type="RefSeq" id="WP_025908798.1">
    <property type="nucleotide sequence ID" value="NZ_KQ758627.1"/>
</dbReference>
<dbReference type="GO" id="GO:0005829">
    <property type="term" value="C:cytosol"/>
    <property type="evidence" value="ECO:0007669"/>
    <property type="project" value="TreeGrafter"/>
</dbReference>
<evidence type="ECO:0000256" key="8">
    <source>
        <dbReference type="ARBA" id="ARBA00049047"/>
    </source>
</evidence>
<keyword evidence="7 9" id="KW-0456">Lyase</keyword>
<protein>
    <recommendedName>
        <fullName evidence="9">Tryptophan synthase alpha chain</fullName>
        <ecNumber evidence="9">4.2.1.20</ecNumber>
    </recommendedName>
</protein>
<keyword evidence="4 9" id="KW-0028">Amino-acid biosynthesis</keyword>
<evidence type="ECO:0000256" key="1">
    <source>
        <dbReference type="ARBA" id="ARBA00003365"/>
    </source>
</evidence>
<comment type="subunit">
    <text evidence="3 9">Tetramer of two alpha and two beta chains.</text>
</comment>
<dbReference type="GeneID" id="93683521"/>
<dbReference type="InterPro" id="IPR002028">
    <property type="entry name" value="Trp_synthase_suA"/>
</dbReference>
<dbReference type="UniPathway" id="UPA00035">
    <property type="reaction ID" value="UER00044"/>
</dbReference>
<comment type="catalytic activity">
    <reaction evidence="8 9">
        <text>(1S,2R)-1-C-(indol-3-yl)glycerol 3-phosphate + L-serine = D-glyceraldehyde 3-phosphate + L-tryptophan + H2O</text>
        <dbReference type="Rhea" id="RHEA:10532"/>
        <dbReference type="ChEBI" id="CHEBI:15377"/>
        <dbReference type="ChEBI" id="CHEBI:33384"/>
        <dbReference type="ChEBI" id="CHEBI:57912"/>
        <dbReference type="ChEBI" id="CHEBI:58866"/>
        <dbReference type="ChEBI" id="CHEBI:59776"/>
        <dbReference type="EC" id="4.2.1.20"/>
    </reaction>
</comment>
<sequence length="271" mass="29494">MSTFKQRLPKHDTLFIPFITAGDPHEDVTIELALALQKEGASVLELGVPYSDPLADGPIIQAASSRALAQGMSISKAIKLVPKMRKKGVEIPIILFTYFNPVLQLGLESFFALVRENEIDGVLIPDLPYEESTEIRTLAEQNEVAYISMVAPTSKERIEKISKDATGFLYCVSSLGVTGIRETLPEDLDSFLKEVKASTSIPVAVGFGISTSHQVEVLKEYTDGIVIGSAIVHKVAELQSVLLNKETRSEGIASFQAYIASIVSPIQKCEV</sequence>
<evidence type="ECO:0000256" key="10">
    <source>
        <dbReference type="RuleBase" id="RU003662"/>
    </source>
</evidence>
<keyword evidence="5 9" id="KW-0822">Tryptophan biosynthesis</keyword>
<comment type="function">
    <text evidence="1 9">The alpha subunit is responsible for the aldol cleavage of indoleglycerol phosphate to indole and glyceraldehyde 3-phosphate.</text>
</comment>
<reference evidence="11 12" key="1">
    <citation type="submission" date="2015-11" db="EMBL/GenBank/DDBJ databases">
        <title>Bacillus caseinolyticus sp nov.</title>
        <authorList>
            <person name="Dastager S.G."/>
            <person name="Mawlankar R."/>
        </authorList>
    </citation>
    <scope>NUCLEOTIDE SEQUENCE [LARGE SCALE GENOMIC DNA]</scope>
    <source>
        <strain evidence="11 12">SGD-V-76</strain>
    </source>
</reference>
<proteinExistence type="inferred from homology"/>
<dbReference type="AlphaFoldDB" id="A0A0V8JRC9"/>
<gene>
    <name evidence="9" type="primary">trpA</name>
    <name evidence="11" type="ORF">AS180_01425</name>
</gene>
<evidence type="ECO:0000256" key="5">
    <source>
        <dbReference type="ARBA" id="ARBA00022822"/>
    </source>
</evidence>
<feature type="active site" description="Proton acceptor" evidence="9">
    <location>
        <position position="56"/>
    </location>
</feature>
<dbReference type="PANTHER" id="PTHR43406">
    <property type="entry name" value="TRYPTOPHAN SYNTHASE, ALPHA CHAIN"/>
    <property type="match status" value="1"/>
</dbReference>
<keyword evidence="6 9" id="KW-0057">Aromatic amino acid biosynthesis</keyword>
<comment type="pathway">
    <text evidence="2 9">Amino-acid biosynthesis; L-tryptophan biosynthesis; L-tryptophan from chorismate: step 5/5.</text>
</comment>
<dbReference type="Gene3D" id="3.20.20.70">
    <property type="entry name" value="Aldolase class I"/>
    <property type="match status" value="1"/>
</dbReference>
<evidence type="ECO:0000256" key="3">
    <source>
        <dbReference type="ARBA" id="ARBA00011270"/>
    </source>
</evidence>
<accession>A0A0V8JRC9</accession>
<dbReference type="InterPro" id="IPR013785">
    <property type="entry name" value="Aldolase_TIM"/>
</dbReference>
<feature type="active site" description="Proton acceptor" evidence="9">
    <location>
        <position position="45"/>
    </location>
</feature>
<dbReference type="InterPro" id="IPR018204">
    <property type="entry name" value="Trp_synthase_alpha_AS"/>
</dbReference>
<dbReference type="PROSITE" id="PS00167">
    <property type="entry name" value="TRP_SYNTHASE_ALPHA"/>
    <property type="match status" value="1"/>
</dbReference>
<organism evidence="11 12">
    <name type="scientific">Priestia veravalensis</name>
    <dbReference type="NCBI Taxonomy" id="1414648"/>
    <lineage>
        <taxon>Bacteria</taxon>
        <taxon>Bacillati</taxon>
        <taxon>Bacillota</taxon>
        <taxon>Bacilli</taxon>
        <taxon>Bacillales</taxon>
        <taxon>Bacillaceae</taxon>
        <taxon>Priestia</taxon>
    </lineage>
</organism>
<dbReference type="EC" id="4.2.1.20" evidence="9"/>
<dbReference type="InterPro" id="IPR011060">
    <property type="entry name" value="RibuloseP-bd_barrel"/>
</dbReference>
<dbReference type="Proteomes" id="UP000053681">
    <property type="component" value="Unassembled WGS sequence"/>
</dbReference>
<dbReference type="EMBL" id="LNQP01000003">
    <property type="protein sequence ID" value="KSU89604.1"/>
    <property type="molecule type" value="Genomic_DNA"/>
</dbReference>
<dbReference type="FunFam" id="3.20.20.70:FF:000037">
    <property type="entry name" value="Tryptophan synthase alpha chain"/>
    <property type="match status" value="1"/>
</dbReference>
<evidence type="ECO:0000256" key="7">
    <source>
        <dbReference type="ARBA" id="ARBA00023239"/>
    </source>
</evidence>
<evidence type="ECO:0000313" key="12">
    <source>
        <dbReference type="Proteomes" id="UP000053681"/>
    </source>
</evidence>
<dbReference type="SUPFAM" id="SSF51366">
    <property type="entry name" value="Ribulose-phoshate binding barrel"/>
    <property type="match status" value="1"/>
</dbReference>
<dbReference type="PANTHER" id="PTHR43406:SF1">
    <property type="entry name" value="TRYPTOPHAN SYNTHASE ALPHA CHAIN, CHLOROPLASTIC"/>
    <property type="match status" value="1"/>
</dbReference>
<evidence type="ECO:0000256" key="4">
    <source>
        <dbReference type="ARBA" id="ARBA00022605"/>
    </source>
</evidence>
<evidence type="ECO:0000256" key="9">
    <source>
        <dbReference type="HAMAP-Rule" id="MF_00131"/>
    </source>
</evidence>
<dbReference type="NCBIfam" id="TIGR00262">
    <property type="entry name" value="trpA"/>
    <property type="match status" value="1"/>
</dbReference>
<dbReference type="GO" id="GO:0004834">
    <property type="term" value="F:tryptophan synthase activity"/>
    <property type="evidence" value="ECO:0007669"/>
    <property type="project" value="UniProtKB-UniRule"/>
</dbReference>
<evidence type="ECO:0000256" key="6">
    <source>
        <dbReference type="ARBA" id="ARBA00023141"/>
    </source>
</evidence>
<evidence type="ECO:0000256" key="2">
    <source>
        <dbReference type="ARBA" id="ARBA00004733"/>
    </source>
</evidence>
<dbReference type="Pfam" id="PF00290">
    <property type="entry name" value="Trp_syntA"/>
    <property type="match status" value="1"/>
</dbReference>
<dbReference type="HAMAP" id="MF_00131">
    <property type="entry name" value="Trp_synth_alpha"/>
    <property type="match status" value="1"/>
</dbReference>